<dbReference type="PANTHER" id="PTHR34219">
    <property type="entry name" value="IRON-REGULATED INNER MEMBRANE PROTEIN-RELATED"/>
    <property type="match status" value="1"/>
</dbReference>
<feature type="transmembrane region" description="Helical" evidence="1">
    <location>
        <begin position="156"/>
        <end position="180"/>
    </location>
</feature>
<dbReference type="PANTHER" id="PTHR34219:SF5">
    <property type="entry name" value="BLR4505 PROTEIN"/>
    <property type="match status" value="1"/>
</dbReference>
<dbReference type="Proteomes" id="UP001168380">
    <property type="component" value="Unassembled WGS sequence"/>
</dbReference>
<sequence>MRSFMLRLHRYMGLTIAVFLVITGVTGAIISWDHELDEWLNPHLNEVHTEGAPLPAAELAAMVEREFPKVEVTYYELAAEPGHSQYFWVAPRVNPETGKLYKPGFNQVYVDPVSGEIIGKREWGQVWPITRETFMSFLYKLHFSLHIPEFFDIDHWGIWLLGVIALIWTFDCFVGFYLTLPRNKGKERKNGRSWMARWKPAWKIRRTAGPVRFNFDLHRALGLWTWALLFVIAFTAFSLNLYREVFFPIMSAVSDVTPSPLDERTPNDHNNPITPTLSFTDITSLARTEGDAIGWTQPVGSIWYAREWGMYRVEYFDGADSHGAGGVGHEALFFDGHTGEVLGDFVPWQGTAADIFVQAQFPVHSGRILGLPGRILISIMGLVVAVLSVTGVIIWWRKVKAKEKRIAEMREQQLAPSL</sequence>
<gene>
    <name evidence="2" type="ORF">QWI16_04880</name>
</gene>
<organism evidence="2 3">
    <name type="scientific">Gilvimarinus algae</name>
    <dbReference type="NCBI Taxonomy" id="3058037"/>
    <lineage>
        <taxon>Bacteria</taxon>
        <taxon>Pseudomonadati</taxon>
        <taxon>Pseudomonadota</taxon>
        <taxon>Gammaproteobacteria</taxon>
        <taxon>Cellvibrionales</taxon>
        <taxon>Cellvibrionaceae</taxon>
        <taxon>Gilvimarinus</taxon>
    </lineage>
</organism>
<protein>
    <submittedName>
        <fullName evidence="2">PepSY-associated TM helix domain-containing protein</fullName>
    </submittedName>
</protein>
<keyword evidence="1" id="KW-0472">Membrane</keyword>
<comment type="caution">
    <text evidence="2">The sequence shown here is derived from an EMBL/GenBank/DDBJ whole genome shotgun (WGS) entry which is preliminary data.</text>
</comment>
<keyword evidence="1" id="KW-1133">Transmembrane helix</keyword>
<dbReference type="InterPro" id="IPR005625">
    <property type="entry name" value="PepSY-ass_TM"/>
</dbReference>
<reference evidence="2" key="1">
    <citation type="submission" date="2023-07" db="EMBL/GenBank/DDBJ databases">
        <title>Gilvimarinus algae sp. nov., isolated from the surface of Kelp.</title>
        <authorList>
            <person name="Sun Y.Y."/>
            <person name="Gong Y."/>
            <person name="Du Z.J."/>
        </authorList>
    </citation>
    <scope>NUCLEOTIDE SEQUENCE</scope>
    <source>
        <strain evidence="2">SDUM040014</strain>
    </source>
</reference>
<evidence type="ECO:0000313" key="3">
    <source>
        <dbReference type="Proteomes" id="UP001168380"/>
    </source>
</evidence>
<dbReference type="RefSeq" id="WP_302711631.1">
    <property type="nucleotide sequence ID" value="NZ_JAULRT010000035.1"/>
</dbReference>
<feature type="transmembrane region" description="Helical" evidence="1">
    <location>
        <begin position="375"/>
        <end position="396"/>
    </location>
</feature>
<dbReference type="Pfam" id="PF03929">
    <property type="entry name" value="PepSY_TM"/>
    <property type="match status" value="1"/>
</dbReference>
<name>A0ABT8TBM4_9GAMM</name>
<keyword evidence="3" id="KW-1185">Reference proteome</keyword>
<dbReference type="EMBL" id="JAULRT010000035">
    <property type="protein sequence ID" value="MDO3381497.1"/>
    <property type="molecule type" value="Genomic_DNA"/>
</dbReference>
<feature type="transmembrane region" description="Helical" evidence="1">
    <location>
        <begin position="221"/>
        <end position="242"/>
    </location>
</feature>
<keyword evidence="1" id="KW-0812">Transmembrane</keyword>
<evidence type="ECO:0000256" key="1">
    <source>
        <dbReference type="SAM" id="Phobius"/>
    </source>
</evidence>
<accession>A0ABT8TBM4</accession>
<feature type="transmembrane region" description="Helical" evidence="1">
    <location>
        <begin position="12"/>
        <end position="32"/>
    </location>
</feature>
<proteinExistence type="predicted"/>
<evidence type="ECO:0000313" key="2">
    <source>
        <dbReference type="EMBL" id="MDO3381497.1"/>
    </source>
</evidence>